<feature type="signal peptide" evidence="4">
    <location>
        <begin position="1"/>
        <end position="20"/>
    </location>
</feature>
<dbReference type="GO" id="GO:0003955">
    <property type="term" value="F:NAD(P)H dehydrogenase (quinone) activity"/>
    <property type="evidence" value="ECO:0000318"/>
    <property type="project" value="GO_Central"/>
</dbReference>
<dbReference type="Pfam" id="PF03992">
    <property type="entry name" value="ABM"/>
    <property type="match status" value="1"/>
</dbReference>
<sequence>MSLFCILLLLLALLRKCAHALLYVCVCVCVCVLTTAQLSLTDLLTRSLSVSLSLSARWAHSLADPDSISSSSSSSSSHRLCILYESQTGCTEQMAKLIEEGAKQIPNTEIRVRSVHDASAPEDVKWADGLAVGTPTNLGGISWRMKKFWDDWAAENWDKVDGKICCTFSSQGGHGGGAEITCMAMNAVLMNFGFMVFGVTDYVDKIHTLHYGAVVAKQPRNQYDKDACRRLGLRLAEWIAVYFDGKKELHPLLTTKKQDKAHSSSDSKSGDAAKTASSDKNEATEAKAAEAPKPAAQSTSTPRPHVPTAETHRDQRVQLVVRASVPWRNQVQWKAMVKELELASRAEPGCINYAFGQIEGSETEFFVLEEYKTVADLERHSNSEHFTRLVPAMGRVSSTLSVQKVFPLHPQPLAARGSVVPAVLGGVVAGAALATLAHLWLNKN</sequence>
<dbReference type="Gene3D" id="3.30.70.100">
    <property type="match status" value="1"/>
</dbReference>
<comment type="similarity">
    <text evidence="1">Belongs to the WrbA family.</text>
</comment>
<dbReference type="InterPro" id="IPR007138">
    <property type="entry name" value="ABM_dom"/>
</dbReference>
<feature type="domain" description="Flavodoxin-like" evidence="5">
    <location>
        <begin position="80"/>
        <end position="243"/>
    </location>
</feature>
<protein>
    <recommendedName>
        <fullName evidence="9">Flavodoxin-like domain-containing protein</fullName>
    </recommendedName>
</protein>
<dbReference type="GO" id="GO:0010181">
    <property type="term" value="F:FMN binding"/>
    <property type="evidence" value="ECO:0007669"/>
    <property type="project" value="InterPro"/>
</dbReference>
<name>A9V6H6_MONBE</name>
<evidence type="ECO:0000259" key="5">
    <source>
        <dbReference type="PROSITE" id="PS50902"/>
    </source>
</evidence>
<feature type="domain" description="ABM" evidence="6">
    <location>
        <begin position="317"/>
        <end position="406"/>
    </location>
</feature>
<feature type="transmembrane region" description="Helical" evidence="3">
    <location>
        <begin position="419"/>
        <end position="441"/>
    </location>
</feature>
<dbReference type="Gene3D" id="3.40.50.360">
    <property type="match status" value="1"/>
</dbReference>
<dbReference type="PANTHER" id="PTHR30546:SF23">
    <property type="entry name" value="FLAVOPROTEIN-LIKE PROTEIN YCP4-RELATED"/>
    <property type="match status" value="1"/>
</dbReference>
<proteinExistence type="inferred from homology"/>
<dbReference type="STRING" id="81824.A9V6H6"/>
<dbReference type="GeneID" id="5893554"/>
<gene>
    <name evidence="7" type="ORF">MONBRDRAFT_33673</name>
</gene>
<dbReference type="InterPro" id="IPR029039">
    <property type="entry name" value="Flavoprotein-like_sf"/>
</dbReference>
<feature type="compositionally biased region" description="Basic and acidic residues" evidence="2">
    <location>
        <begin position="254"/>
        <end position="290"/>
    </location>
</feature>
<dbReference type="PROSITE" id="PS00201">
    <property type="entry name" value="FLAVODOXIN"/>
    <property type="match status" value="1"/>
</dbReference>
<evidence type="ECO:0000313" key="8">
    <source>
        <dbReference type="Proteomes" id="UP000001357"/>
    </source>
</evidence>
<keyword evidence="8" id="KW-1185">Reference proteome</keyword>
<keyword evidence="4" id="KW-0732">Signal</keyword>
<dbReference type="InterPro" id="IPR008254">
    <property type="entry name" value="Flavodoxin/NO_synth"/>
</dbReference>
<evidence type="ECO:0000256" key="3">
    <source>
        <dbReference type="SAM" id="Phobius"/>
    </source>
</evidence>
<feature type="chain" id="PRO_5002745186" description="Flavodoxin-like domain-containing protein" evidence="4">
    <location>
        <begin position="21"/>
        <end position="444"/>
    </location>
</feature>
<evidence type="ECO:0008006" key="9">
    <source>
        <dbReference type="Google" id="ProtNLM"/>
    </source>
</evidence>
<evidence type="ECO:0000259" key="6">
    <source>
        <dbReference type="PROSITE" id="PS51725"/>
    </source>
</evidence>
<keyword evidence="3" id="KW-1133">Transmembrane helix</keyword>
<organism evidence="7 8">
    <name type="scientific">Monosiga brevicollis</name>
    <name type="common">Choanoflagellate</name>
    <dbReference type="NCBI Taxonomy" id="81824"/>
    <lineage>
        <taxon>Eukaryota</taxon>
        <taxon>Choanoflagellata</taxon>
        <taxon>Craspedida</taxon>
        <taxon>Salpingoecidae</taxon>
        <taxon>Monosiga</taxon>
    </lineage>
</organism>
<dbReference type="SUPFAM" id="SSF54909">
    <property type="entry name" value="Dimeric alpha+beta barrel"/>
    <property type="match status" value="1"/>
</dbReference>
<dbReference type="RefSeq" id="XP_001748430.1">
    <property type="nucleotide sequence ID" value="XM_001748378.1"/>
</dbReference>
<dbReference type="FunFam" id="3.40.50.360:FF:000069">
    <property type="entry name" value="Flavodoxin"/>
    <property type="match status" value="1"/>
</dbReference>
<dbReference type="InterPro" id="IPR011008">
    <property type="entry name" value="Dimeric_a/b-barrel"/>
</dbReference>
<dbReference type="InterPro" id="IPR001226">
    <property type="entry name" value="Flavodoxin_CS"/>
</dbReference>
<dbReference type="InParanoid" id="A9V6H6"/>
<dbReference type="AlphaFoldDB" id="A9V6H6"/>
<feature type="region of interest" description="Disordered" evidence="2">
    <location>
        <begin position="254"/>
        <end position="315"/>
    </location>
</feature>
<dbReference type="SUPFAM" id="SSF52218">
    <property type="entry name" value="Flavoproteins"/>
    <property type="match status" value="1"/>
</dbReference>
<dbReference type="GO" id="GO:0009055">
    <property type="term" value="F:electron transfer activity"/>
    <property type="evidence" value="ECO:0007669"/>
    <property type="project" value="InterPro"/>
</dbReference>
<dbReference type="Pfam" id="PF00258">
    <property type="entry name" value="Flavodoxin_1"/>
    <property type="match status" value="1"/>
</dbReference>
<dbReference type="PANTHER" id="PTHR30546">
    <property type="entry name" value="FLAVODOXIN-RELATED PROTEIN WRBA-RELATED"/>
    <property type="match status" value="1"/>
</dbReference>
<evidence type="ECO:0000256" key="4">
    <source>
        <dbReference type="SAM" id="SignalP"/>
    </source>
</evidence>
<dbReference type="EMBL" id="CH991563">
    <property type="protein sequence ID" value="EDQ86885.1"/>
    <property type="molecule type" value="Genomic_DNA"/>
</dbReference>
<reference evidence="7 8" key="1">
    <citation type="journal article" date="2008" name="Nature">
        <title>The genome of the choanoflagellate Monosiga brevicollis and the origin of metazoans.</title>
        <authorList>
            <consortium name="JGI Sequencing"/>
            <person name="King N."/>
            <person name="Westbrook M.J."/>
            <person name="Young S.L."/>
            <person name="Kuo A."/>
            <person name="Abedin M."/>
            <person name="Chapman J."/>
            <person name="Fairclough S."/>
            <person name="Hellsten U."/>
            <person name="Isogai Y."/>
            <person name="Letunic I."/>
            <person name="Marr M."/>
            <person name="Pincus D."/>
            <person name="Putnam N."/>
            <person name="Rokas A."/>
            <person name="Wright K.J."/>
            <person name="Zuzow R."/>
            <person name="Dirks W."/>
            <person name="Good M."/>
            <person name="Goodstein D."/>
            <person name="Lemons D."/>
            <person name="Li W."/>
            <person name="Lyons J.B."/>
            <person name="Morris A."/>
            <person name="Nichols S."/>
            <person name="Richter D.J."/>
            <person name="Salamov A."/>
            <person name="Bork P."/>
            <person name="Lim W.A."/>
            <person name="Manning G."/>
            <person name="Miller W.T."/>
            <person name="McGinnis W."/>
            <person name="Shapiro H."/>
            <person name="Tjian R."/>
            <person name="Grigoriev I.V."/>
            <person name="Rokhsar D."/>
        </authorList>
    </citation>
    <scope>NUCLEOTIDE SEQUENCE [LARGE SCALE GENOMIC DNA]</scope>
    <source>
        <strain evidence="8">MX1 / ATCC 50154</strain>
    </source>
</reference>
<keyword evidence="3" id="KW-0812">Transmembrane</keyword>
<dbReference type="KEGG" id="mbr:MONBRDRAFT_33673"/>
<accession>A9V6H6</accession>
<dbReference type="GO" id="GO:0016020">
    <property type="term" value="C:membrane"/>
    <property type="evidence" value="ECO:0000318"/>
    <property type="project" value="GO_Central"/>
</dbReference>
<dbReference type="PROSITE" id="PS50902">
    <property type="entry name" value="FLAVODOXIN_LIKE"/>
    <property type="match status" value="1"/>
</dbReference>
<dbReference type="PROSITE" id="PS51725">
    <property type="entry name" value="ABM"/>
    <property type="match status" value="1"/>
</dbReference>
<dbReference type="Proteomes" id="UP000001357">
    <property type="component" value="Unassembled WGS sequence"/>
</dbReference>
<evidence type="ECO:0000313" key="7">
    <source>
        <dbReference type="EMBL" id="EDQ86885.1"/>
    </source>
</evidence>
<evidence type="ECO:0000256" key="1">
    <source>
        <dbReference type="ARBA" id="ARBA00006961"/>
    </source>
</evidence>
<dbReference type="OMA" id="CILYESQ"/>
<keyword evidence="3" id="KW-0472">Membrane</keyword>
<evidence type="ECO:0000256" key="2">
    <source>
        <dbReference type="SAM" id="MobiDB-lite"/>
    </source>
</evidence>